<organism evidence="19 20">
    <name type="scientific">Betta splendens</name>
    <name type="common">Siamese fighting fish</name>
    <dbReference type="NCBI Taxonomy" id="158456"/>
    <lineage>
        <taxon>Eukaryota</taxon>
        <taxon>Metazoa</taxon>
        <taxon>Chordata</taxon>
        <taxon>Craniata</taxon>
        <taxon>Vertebrata</taxon>
        <taxon>Euteleostomi</taxon>
        <taxon>Actinopterygii</taxon>
        <taxon>Neopterygii</taxon>
        <taxon>Teleostei</taxon>
        <taxon>Neoteleostei</taxon>
        <taxon>Acanthomorphata</taxon>
        <taxon>Anabantaria</taxon>
        <taxon>Anabantiformes</taxon>
        <taxon>Anabantoidei</taxon>
        <taxon>Osphronemidae</taxon>
        <taxon>Betta</taxon>
    </lineage>
</organism>
<evidence type="ECO:0000313" key="20">
    <source>
        <dbReference type="RefSeq" id="XP_029002793.1"/>
    </source>
</evidence>
<dbReference type="CTD" id="415152"/>
<evidence type="ECO:0000256" key="3">
    <source>
        <dbReference type="ARBA" id="ARBA00004496"/>
    </source>
</evidence>
<dbReference type="KEGG" id="bspl:114853515"/>
<accession>A0A6P7M9D9</accession>
<dbReference type="RefSeq" id="XP_029002793.1">
    <property type="nucleotide sequence ID" value="XM_029146960.3"/>
</dbReference>
<comment type="cofactor">
    <cofactor evidence="1">
        <name>Mn(2+)</name>
        <dbReference type="ChEBI" id="CHEBI:29035"/>
    </cofactor>
</comment>
<evidence type="ECO:0000256" key="17">
    <source>
        <dbReference type="ARBA" id="ARBA00049637"/>
    </source>
</evidence>
<evidence type="ECO:0000256" key="16">
    <source>
        <dbReference type="ARBA" id="ARBA00047924"/>
    </source>
</evidence>
<dbReference type="CDD" id="cd02537">
    <property type="entry name" value="GT8_Glycogenin"/>
    <property type="match status" value="1"/>
</dbReference>
<reference evidence="20" key="1">
    <citation type="submission" date="2025-08" db="UniProtKB">
        <authorList>
            <consortium name="RefSeq"/>
        </authorList>
    </citation>
    <scope>IDENTIFICATION</scope>
</reference>
<protein>
    <recommendedName>
        <fullName evidence="14">glycogenin glucosyltransferase</fullName>
        <ecNumber evidence="14">2.4.1.186</ecNumber>
    </recommendedName>
</protein>
<evidence type="ECO:0000256" key="14">
    <source>
        <dbReference type="ARBA" id="ARBA00038934"/>
    </source>
</evidence>
<name>A0A6P7M9D9_BETSP</name>
<dbReference type="GO" id="GO:0008466">
    <property type="term" value="F:glycogenin glucosyltransferase activity"/>
    <property type="evidence" value="ECO:0007669"/>
    <property type="project" value="UniProtKB-EC"/>
</dbReference>
<comment type="pathway">
    <text evidence="4">Glycan biosynthesis; glycogen biosynthesis.</text>
</comment>
<dbReference type="Proteomes" id="UP000515150">
    <property type="component" value="Chromosome 4"/>
</dbReference>
<keyword evidence="12" id="KW-0539">Nucleus</keyword>
<evidence type="ECO:0000256" key="8">
    <source>
        <dbReference type="ARBA" id="ARBA00022723"/>
    </source>
</evidence>
<comment type="catalytic activity">
    <reaction evidence="15">
        <text>[1,4-alpha-D-glucosyl](n)-L-tyrosyl-[glycogenin] + UDP-alpha-D-glucose = [1,4-alpha-D-glucosyl](n+1)-L-tyrosyl-[glycogenin] + UDP + H(+)</text>
        <dbReference type="Rhea" id="RHEA:56560"/>
        <dbReference type="Rhea" id="RHEA-COMP:14606"/>
        <dbReference type="Rhea" id="RHEA-COMP:14607"/>
        <dbReference type="ChEBI" id="CHEBI:15378"/>
        <dbReference type="ChEBI" id="CHEBI:58223"/>
        <dbReference type="ChEBI" id="CHEBI:58885"/>
        <dbReference type="ChEBI" id="CHEBI:140574"/>
        <dbReference type="EC" id="2.4.1.186"/>
    </reaction>
    <physiologicalReaction direction="left-to-right" evidence="15">
        <dbReference type="Rhea" id="RHEA:56561"/>
    </physiologicalReaction>
</comment>
<evidence type="ECO:0000256" key="11">
    <source>
        <dbReference type="ARBA" id="ARBA00023211"/>
    </source>
</evidence>
<dbReference type="AlphaFoldDB" id="A0A6P7M9D9"/>
<dbReference type="GO" id="GO:0005634">
    <property type="term" value="C:nucleus"/>
    <property type="evidence" value="ECO:0007669"/>
    <property type="project" value="UniProtKB-SubCell"/>
</dbReference>
<keyword evidence="8" id="KW-0479">Metal-binding</keyword>
<dbReference type="Pfam" id="PF01501">
    <property type="entry name" value="Glyco_transf_8"/>
    <property type="match status" value="1"/>
</dbReference>
<dbReference type="GO" id="GO:0005737">
    <property type="term" value="C:cytoplasm"/>
    <property type="evidence" value="ECO:0007669"/>
    <property type="project" value="UniProtKB-SubCell"/>
</dbReference>
<dbReference type="FunFam" id="3.90.550.10:FF:000025">
    <property type="entry name" value="Glycogenin-1 isoform 1"/>
    <property type="match status" value="1"/>
</dbReference>
<evidence type="ECO:0000256" key="7">
    <source>
        <dbReference type="ARBA" id="ARBA00022679"/>
    </source>
</evidence>
<feature type="compositionally biased region" description="Basic and acidic residues" evidence="18">
    <location>
        <begin position="310"/>
        <end position="323"/>
    </location>
</feature>
<dbReference type="InterPro" id="IPR002495">
    <property type="entry name" value="Glyco_trans_8"/>
</dbReference>
<dbReference type="OrthoDB" id="2014201at2759"/>
<dbReference type="EC" id="2.4.1.186" evidence="14"/>
<dbReference type="SUPFAM" id="SSF53448">
    <property type="entry name" value="Nucleotide-diphospho-sugar transferases"/>
    <property type="match status" value="1"/>
</dbReference>
<keyword evidence="19" id="KW-1185">Reference proteome</keyword>
<keyword evidence="5" id="KW-0963">Cytoplasm</keyword>
<evidence type="ECO:0000256" key="10">
    <source>
        <dbReference type="ARBA" id="ARBA00023180"/>
    </source>
</evidence>
<dbReference type="Gene3D" id="3.90.550.10">
    <property type="entry name" value="Spore Coat Polysaccharide Biosynthesis Protein SpsA, Chain A"/>
    <property type="match status" value="1"/>
</dbReference>
<evidence type="ECO:0000256" key="5">
    <source>
        <dbReference type="ARBA" id="ARBA00022490"/>
    </source>
</evidence>
<feature type="compositionally biased region" description="Polar residues" evidence="18">
    <location>
        <begin position="298"/>
        <end position="307"/>
    </location>
</feature>
<dbReference type="GO" id="GO:0046872">
    <property type="term" value="F:metal ion binding"/>
    <property type="evidence" value="ECO:0007669"/>
    <property type="project" value="UniProtKB-KW"/>
</dbReference>
<evidence type="ECO:0000256" key="2">
    <source>
        <dbReference type="ARBA" id="ARBA00004123"/>
    </source>
</evidence>
<evidence type="ECO:0000256" key="18">
    <source>
        <dbReference type="SAM" id="MobiDB-lite"/>
    </source>
</evidence>
<keyword evidence="9" id="KW-0320">Glycogen biosynthesis</keyword>
<comment type="catalytic activity">
    <reaction evidence="16">
        <text>L-tyrosyl-[glycogenin] + UDP-alpha-D-glucose = alpha-D-glucosyl-L-tyrosyl-[glycogenin] + UDP + H(+)</text>
        <dbReference type="Rhea" id="RHEA:23360"/>
        <dbReference type="Rhea" id="RHEA-COMP:14604"/>
        <dbReference type="Rhea" id="RHEA-COMP:14605"/>
        <dbReference type="ChEBI" id="CHEBI:15378"/>
        <dbReference type="ChEBI" id="CHEBI:46858"/>
        <dbReference type="ChEBI" id="CHEBI:58223"/>
        <dbReference type="ChEBI" id="CHEBI:58885"/>
        <dbReference type="ChEBI" id="CHEBI:140573"/>
        <dbReference type="EC" id="2.4.1.186"/>
    </reaction>
    <physiologicalReaction direction="left-to-right" evidence="16">
        <dbReference type="Rhea" id="RHEA:23361"/>
    </physiologicalReaction>
</comment>
<evidence type="ECO:0000256" key="9">
    <source>
        <dbReference type="ARBA" id="ARBA00023056"/>
    </source>
</evidence>
<dbReference type="InterPro" id="IPR029044">
    <property type="entry name" value="Nucleotide-diphossugar_trans"/>
</dbReference>
<dbReference type="GeneID" id="114853515"/>
<evidence type="ECO:0000256" key="13">
    <source>
        <dbReference type="ARBA" id="ARBA00038162"/>
    </source>
</evidence>
<keyword evidence="6" id="KW-0597">Phosphoprotein</keyword>
<comment type="function">
    <text evidence="17">Glycogenin participates in the glycogen biosynthetic process along with glycogen synthase and glycogen branching enzyme. It catalyzes the formation of a short alpha (1,4)-glucosyl chain covalently attached via a glucose 1-O-tyrosyl linkage to internal tyrosine residues and these chains act as primers for the elongation reaction catalyzed by glycogen synthase.</text>
</comment>
<evidence type="ECO:0000256" key="4">
    <source>
        <dbReference type="ARBA" id="ARBA00004964"/>
    </source>
</evidence>
<keyword evidence="7" id="KW-0808">Transferase</keyword>
<sequence>MTQAWHVRNSCLKDQAFVTLATNDSYARGAMVLGKSLRNHHTSRKLVVLIGPQVSQPCQSVLRSIYDEVKMVDVLDSGDAAHLALMKRPDLGVTFTKLHCWTLTHYSKCVFMDADTLVLSNIDELFDREELSAAPDPGWPDCFNSGVFVFCPSMETYGKLLQFCIEHGSFDGGDQGVLNSFFSNWATADISKHLPFIYNLSSIAIYTYLPAFKQYGGNAKVVHFLGKAKPWTYTYDPKGKQITGDVHEATTHPSFLLDWWTLFSSAVVPMLQEQYGDRPFYSGCVELQHSDSVTIESEQGESVSLQAQAHEPHLSSEERKQKWEQGQADYMGMDSFENIKKKLDTFLK</sequence>
<dbReference type="PANTHER" id="PTHR11183">
    <property type="entry name" value="GLYCOGENIN SUBFAMILY MEMBER"/>
    <property type="match status" value="1"/>
</dbReference>
<comment type="similarity">
    <text evidence="13">Belongs to the glycosyltransferase 8 family. Glycogenin subfamily.</text>
</comment>
<evidence type="ECO:0000256" key="12">
    <source>
        <dbReference type="ARBA" id="ARBA00023242"/>
    </source>
</evidence>
<evidence type="ECO:0000256" key="15">
    <source>
        <dbReference type="ARBA" id="ARBA00047374"/>
    </source>
</evidence>
<feature type="region of interest" description="Disordered" evidence="18">
    <location>
        <begin position="298"/>
        <end position="324"/>
    </location>
</feature>
<keyword evidence="11" id="KW-0464">Manganese</keyword>
<comment type="subcellular location">
    <subcellularLocation>
        <location evidence="3">Cytoplasm</location>
    </subcellularLocation>
    <subcellularLocation>
        <location evidence="2">Nucleus</location>
    </subcellularLocation>
</comment>
<keyword evidence="10" id="KW-0325">Glycoprotein</keyword>
<evidence type="ECO:0000256" key="1">
    <source>
        <dbReference type="ARBA" id="ARBA00001936"/>
    </source>
</evidence>
<dbReference type="InterPro" id="IPR050587">
    <property type="entry name" value="GNT1/Glycosyltrans_8"/>
</dbReference>
<gene>
    <name evidence="20" type="primary">gyg1b</name>
</gene>
<evidence type="ECO:0000256" key="6">
    <source>
        <dbReference type="ARBA" id="ARBA00022553"/>
    </source>
</evidence>
<dbReference type="GO" id="GO:0005978">
    <property type="term" value="P:glycogen biosynthetic process"/>
    <property type="evidence" value="ECO:0007669"/>
    <property type="project" value="UniProtKB-KW"/>
</dbReference>
<evidence type="ECO:0000313" key="19">
    <source>
        <dbReference type="Proteomes" id="UP000515150"/>
    </source>
</evidence>
<proteinExistence type="inferred from homology"/>